<accession>A0A9P5M8Q6</accession>
<keyword evidence="1" id="KW-0812">Transmembrane</keyword>
<proteinExistence type="predicted"/>
<feature type="transmembrane region" description="Helical" evidence="1">
    <location>
        <begin position="12"/>
        <end position="31"/>
    </location>
</feature>
<dbReference type="AlphaFoldDB" id="A0A9P5M8Q6"/>
<dbReference type="RefSeq" id="XP_038738195.1">
    <property type="nucleotide sequence ID" value="XM_038870834.1"/>
</dbReference>
<keyword evidence="1" id="KW-0472">Membrane</keyword>
<comment type="caution">
    <text evidence="2">The sequence shown here is derived from an EMBL/GenBank/DDBJ whole genome shotgun (WGS) entry which is preliminary data.</text>
</comment>
<dbReference type="Proteomes" id="UP000710849">
    <property type="component" value="Unassembled WGS sequence"/>
</dbReference>
<sequence length="67" mass="8116">MIQKKKIQIFSFLNLIGYITTKLKALIRFLYQNIEFQLFLFLIKSQLPIIIIKFNLKQIKWLDGKKK</sequence>
<organism evidence="2 3">
    <name type="scientific">Botrytis byssoidea</name>
    <dbReference type="NCBI Taxonomy" id="139641"/>
    <lineage>
        <taxon>Eukaryota</taxon>
        <taxon>Fungi</taxon>
        <taxon>Dikarya</taxon>
        <taxon>Ascomycota</taxon>
        <taxon>Pezizomycotina</taxon>
        <taxon>Leotiomycetes</taxon>
        <taxon>Helotiales</taxon>
        <taxon>Sclerotiniaceae</taxon>
        <taxon>Botrytis</taxon>
    </lineage>
</organism>
<reference evidence="2 3" key="1">
    <citation type="journal article" date="2020" name="Genome Biol. Evol.">
        <title>Comparative genomics of Sclerotiniaceae.</title>
        <authorList>
            <person name="Valero Jimenez C.A."/>
            <person name="Steentjes M."/>
            <person name="Scholten O.E."/>
            <person name="Van Kan J.A.L."/>
        </authorList>
    </citation>
    <scope>NUCLEOTIDE SEQUENCE [LARGE SCALE GENOMIC DNA]</scope>
    <source>
        <strain evidence="2 3">MUCL 94</strain>
    </source>
</reference>
<gene>
    <name evidence="2" type="ORF">EAE97_000324</name>
</gene>
<protein>
    <submittedName>
        <fullName evidence="2">Uncharacterized protein</fullName>
    </submittedName>
</protein>
<evidence type="ECO:0000256" key="1">
    <source>
        <dbReference type="SAM" id="Phobius"/>
    </source>
</evidence>
<dbReference type="EMBL" id="RCSW01000001">
    <property type="protein sequence ID" value="KAF7955065.1"/>
    <property type="molecule type" value="Genomic_DNA"/>
</dbReference>
<dbReference type="GeneID" id="62143913"/>
<name>A0A9P5M8Q6_9HELO</name>
<evidence type="ECO:0000313" key="2">
    <source>
        <dbReference type="EMBL" id="KAF7955065.1"/>
    </source>
</evidence>
<keyword evidence="3" id="KW-1185">Reference proteome</keyword>
<keyword evidence="1" id="KW-1133">Transmembrane helix</keyword>
<evidence type="ECO:0000313" key="3">
    <source>
        <dbReference type="Proteomes" id="UP000710849"/>
    </source>
</evidence>
<feature type="transmembrane region" description="Helical" evidence="1">
    <location>
        <begin position="37"/>
        <end position="56"/>
    </location>
</feature>